<evidence type="ECO:0000313" key="1">
    <source>
        <dbReference type="EMBL" id="SEF97871.1"/>
    </source>
</evidence>
<evidence type="ECO:0008006" key="3">
    <source>
        <dbReference type="Google" id="ProtNLM"/>
    </source>
</evidence>
<evidence type="ECO:0000313" key="2">
    <source>
        <dbReference type="Proteomes" id="UP000236725"/>
    </source>
</evidence>
<organism evidence="1 2">
    <name type="scientific">Parabacteroides chinchillae</name>
    <dbReference type="NCBI Taxonomy" id="871327"/>
    <lineage>
        <taxon>Bacteria</taxon>
        <taxon>Pseudomonadati</taxon>
        <taxon>Bacteroidota</taxon>
        <taxon>Bacteroidia</taxon>
        <taxon>Bacteroidales</taxon>
        <taxon>Tannerellaceae</taxon>
        <taxon>Parabacteroides</taxon>
    </lineage>
</organism>
<dbReference type="EMBL" id="FNVS01000011">
    <property type="protein sequence ID" value="SEF97871.1"/>
    <property type="molecule type" value="Genomic_DNA"/>
</dbReference>
<proteinExistence type="predicted"/>
<dbReference type="InterPro" id="IPR032329">
    <property type="entry name" value="DUF4855"/>
</dbReference>
<accession>A0A8G2F1P4</accession>
<dbReference type="Proteomes" id="UP000236725">
    <property type="component" value="Unassembled WGS sequence"/>
</dbReference>
<name>A0A8G2F1P4_9BACT</name>
<keyword evidence="2" id="KW-1185">Reference proteome</keyword>
<comment type="caution">
    <text evidence="1">The sequence shown here is derived from an EMBL/GenBank/DDBJ whole genome shotgun (WGS) entry which is preliminary data.</text>
</comment>
<dbReference type="RefSeq" id="WP_103983598.1">
    <property type="nucleotide sequence ID" value="NZ_FNVS01000011.1"/>
</dbReference>
<protein>
    <recommendedName>
        <fullName evidence="3">DUF4855 domain-containing protein</fullName>
    </recommendedName>
</protein>
<dbReference type="Pfam" id="PF16147">
    <property type="entry name" value="DUF4855"/>
    <property type="match status" value="1"/>
</dbReference>
<sequence>MKNVKLLSVIAGLVMMLCVMPETILAIKPFARDMVLIYAGGSHRKAWDKSQFEPYVAMKDGKGKNQWLFDGYLFLEIKNGQGRGFASYYEKEGARRQEWTKLLDDYFTPGQMVCALNDCVGEVRAANPKKFEKKKVVIGMPEPIPNQKDWGEIDGKVMDFSNGEDRLAACQWFVNYAIKKFNEANLDNLELSGFYWIAEEATNSRSLAHNVGDYVRSKGFNFNWIPYFKSDGFQEWKTLGFDIAYLQPNYFFDKKVPFERLDQACKLAAENGMCLEMEFDERALKSGGFGSRLSDYINAFDECGAFASFPIAYYQGDRAFYNLFHSKDIEDKQLYMELAKRIAERQKSKKLKGLTK</sequence>
<dbReference type="AlphaFoldDB" id="A0A8G2F1P4"/>
<gene>
    <name evidence="1" type="ORF">SAMN05444001_1116</name>
</gene>
<reference evidence="1 2" key="1">
    <citation type="submission" date="2016-10" db="EMBL/GenBank/DDBJ databases">
        <authorList>
            <person name="Varghese N."/>
            <person name="Submissions S."/>
        </authorList>
    </citation>
    <scope>NUCLEOTIDE SEQUENCE [LARGE SCALE GENOMIC DNA]</scope>
    <source>
        <strain evidence="1 2">DSM 29073</strain>
    </source>
</reference>